<evidence type="ECO:0000256" key="2">
    <source>
        <dbReference type="ARBA" id="ARBA00011900"/>
    </source>
</evidence>
<dbReference type="Gene3D" id="3.40.50.150">
    <property type="entry name" value="Vaccinia Virus protein VP39"/>
    <property type="match status" value="1"/>
</dbReference>
<dbReference type="PANTHER" id="PTHR13370:SF24">
    <property type="entry name" value="TYPE III RESTRICTION-MODIFICATION ENZYME STYLTI MOD SUBUNIT"/>
    <property type="match status" value="1"/>
</dbReference>
<protein>
    <recommendedName>
        <fullName evidence="2">site-specific DNA-methyltransferase (adenine-specific)</fullName>
        <ecNumber evidence="2">2.1.1.72</ecNumber>
    </recommendedName>
</protein>
<dbReference type="GO" id="GO:0009007">
    <property type="term" value="F:site-specific DNA-methyltransferase (adenine-specific) activity"/>
    <property type="evidence" value="ECO:0007669"/>
    <property type="project" value="UniProtKB-EC"/>
</dbReference>
<evidence type="ECO:0000313" key="9">
    <source>
        <dbReference type="Proteomes" id="UP000054735"/>
    </source>
</evidence>
<reference evidence="8 9" key="1">
    <citation type="submission" date="2015-11" db="EMBL/GenBank/DDBJ databases">
        <title>Genomic analysis of 38 Legionella species identifies large and diverse effector repertoires.</title>
        <authorList>
            <person name="Burstein D."/>
            <person name="Amaro F."/>
            <person name="Zusman T."/>
            <person name="Lifshitz Z."/>
            <person name="Cohen O."/>
            <person name="Gilbert J.A."/>
            <person name="Pupko T."/>
            <person name="Shuman H.A."/>
            <person name="Segal G."/>
        </authorList>
    </citation>
    <scope>NUCLEOTIDE SEQUENCE [LARGE SCALE GENOMIC DNA]</scope>
    <source>
        <strain evidence="8 9">CDC#1407-AL-14</strain>
    </source>
</reference>
<dbReference type="SUPFAM" id="SSF53335">
    <property type="entry name" value="S-adenosyl-L-methionine-dependent methyltransferases"/>
    <property type="match status" value="1"/>
</dbReference>
<evidence type="ECO:0000256" key="4">
    <source>
        <dbReference type="ARBA" id="ARBA00022679"/>
    </source>
</evidence>
<comment type="caution">
    <text evidence="8">The sequence shown here is derived from an EMBL/GenBank/DDBJ whole genome shotgun (WGS) entry which is preliminary data.</text>
</comment>
<keyword evidence="9" id="KW-1185">Reference proteome</keyword>
<dbReference type="InterPro" id="IPR002295">
    <property type="entry name" value="N4/N6-MTase_EcoPI_Mod-like"/>
</dbReference>
<accession>A0ABR5QL06</accession>
<evidence type="ECO:0000256" key="6">
    <source>
        <dbReference type="ARBA" id="ARBA00047942"/>
    </source>
</evidence>
<gene>
    <name evidence="8" type="primary">dpnA</name>
    <name evidence="8" type="ORF">Lbir_1757</name>
</gene>
<dbReference type="Pfam" id="PF01555">
    <property type="entry name" value="N6_N4_Mtase"/>
    <property type="match status" value="1"/>
</dbReference>
<comment type="catalytic activity">
    <reaction evidence="6">
        <text>a 2'-deoxyadenosine in DNA + S-adenosyl-L-methionine = an N(6)-methyl-2'-deoxyadenosine in DNA + S-adenosyl-L-homocysteine + H(+)</text>
        <dbReference type="Rhea" id="RHEA:15197"/>
        <dbReference type="Rhea" id="RHEA-COMP:12418"/>
        <dbReference type="Rhea" id="RHEA-COMP:12419"/>
        <dbReference type="ChEBI" id="CHEBI:15378"/>
        <dbReference type="ChEBI" id="CHEBI:57856"/>
        <dbReference type="ChEBI" id="CHEBI:59789"/>
        <dbReference type="ChEBI" id="CHEBI:90615"/>
        <dbReference type="ChEBI" id="CHEBI:90616"/>
        <dbReference type="EC" id="2.1.1.72"/>
    </reaction>
</comment>
<proteinExistence type="inferred from homology"/>
<keyword evidence="5" id="KW-0949">S-adenosyl-L-methionine</keyword>
<comment type="similarity">
    <text evidence="1">Belongs to the N(4)/N(6)-methyltransferase family.</text>
</comment>
<evidence type="ECO:0000256" key="5">
    <source>
        <dbReference type="ARBA" id="ARBA00022691"/>
    </source>
</evidence>
<evidence type="ECO:0000313" key="8">
    <source>
        <dbReference type="EMBL" id="KTC71391.1"/>
    </source>
</evidence>
<dbReference type="EMBL" id="LNXT01000024">
    <property type="protein sequence ID" value="KTC71391.1"/>
    <property type="molecule type" value="Genomic_DNA"/>
</dbReference>
<keyword evidence="4 8" id="KW-0808">Transferase</keyword>
<dbReference type="PANTHER" id="PTHR13370">
    <property type="entry name" value="RNA METHYLASE-RELATED"/>
    <property type="match status" value="1"/>
</dbReference>
<dbReference type="InterPro" id="IPR029063">
    <property type="entry name" value="SAM-dependent_MTases_sf"/>
</dbReference>
<evidence type="ECO:0000256" key="1">
    <source>
        <dbReference type="ARBA" id="ARBA00006594"/>
    </source>
</evidence>
<feature type="non-terminal residue" evidence="8">
    <location>
        <position position="1"/>
    </location>
</feature>
<name>A0ABR5QL06_9GAMM</name>
<sequence>VHSSPLLRFYSLNRVSNKSGQDHLDYHVGHYVKIIMDEIFGRDNFINEIIWKRYHGAKNNAGSKWWQQTDTILWYGKSENYIYHGEYTPLSEDYIKKEYKFVDEDGRRYREARRSLRSKYKVEQNRYYLDEAKGAAVSNLWNDITHVVSNTQEYTRYATQKPEALLNRIIKASTNEGDLVADFFAGSGTTGAVAEKLGRRWIMADLGRFAVHTSRKRLLDIDAKPFIVQNLGKYERQHWVKMNGCYTDYLKFILELYHGDVSEDIVRQFRQAFRLLHGKKSDEYIHIGNVDAPITLSEIREALQECRENNISKLVVLGWEWQLGLHELVYDEAHPYGVKLRLLQIPREVMELSANDLKNHEIQFFELASLEIDAKITNKNVIITLIDFIIPHPDLLPIEVTEKVSNWSDYIDYWSVDWMSNQRSSTNKTIFHNMDQKYRTRENSTLNLSMNHVYDKSGNYQILVKVIDIFGNDTTKMIEVKVS</sequence>
<keyword evidence="3 8" id="KW-0489">Methyltransferase</keyword>
<dbReference type="EC" id="2.1.1.72" evidence="2"/>
<dbReference type="InterPro" id="IPR002941">
    <property type="entry name" value="DNA_methylase_N4/N6"/>
</dbReference>
<dbReference type="PRINTS" id="PR00506">
    <property type="entry name" value="D21N6MTFRASE"/>
</dbReference>
<dbReference type="GO" id="GO:0032259">
    <property type="term" value="P:methylation"/>
    <property type="evidence" value="ECO:0007669"/>
    <property type="project" value="UniProtKB-KW"/>
</dbReference>
<evidence type="ECO:0000256" key="3">
    <source>
        <dbReference type="ARBA" id="ARBA00022603"/>
    </source>
</evidence>
<dbReference type="RefSeq" id="WP_058523801.1">
    <property type="nucleotide sequence ID" value="NZ_CAAAHV010000073.1"/>
</dbReference>
<feature type="domain" description="DNA methylase N-4/N-6" evidence="7">
    <location>
        <begin position="26"/>
        <end position="213"/>
    </location>
</feature>
<dbReference type="Proteomes" id="UP000054735">
    <property type="component" value="Unassembled WGS sequence"/>
</dbReference>
<evidence type="ECO:0000259" key="7">
    <source>
        <dbReference type="Pfam" id="PF01555"/>
    </source>
</evidence>
<dbReference type="CDD" id="cd00146">
    <property type="entry name" value="PKD"/>
    <property type="match status" value="1"/>
</dbReference>
<organism evidence="8 9">
    <name type="scientific">Legionella birminghamensis</name>
    <dbReference type="NCBI Taxonomy" id="28083"/>
    <lineage>
        <taxon>Bacteria</taxon>
        <taxon>Pseudomonadati</taxon>
        <taxon>Pseudomonadota</taxon>
        <taxon>Gammaproteobacteria</taxon>
        <taxon>Legionellales</taxon>
        <taxon>Legionellaceae</taxon>
        <taxon>Legionella</taxon>
    </lineage>
</organism>